<proteinExistence type="predicted"/>
<keyword evidence="5" id="KW-1185">Reference proteome</keyword>
<dbReference type="Pfam" id="PF00583">
    <property type="entry name" value="Acetyltransf_1"/>
    <property type="match status" value="1"/>
</dbReference>
<evidence type="ECO:0000313" key="5">
    <source>
        <dbReference type="Proteomes" id="UP000601108"/>
    </source>
</evidence>
<dbReference type="PROSITE" id="PS51186">
    <property type="entry name" value="GNAT"/>
    <property type="match status" value="1"/>
</dbReference>
<keyword evidence="1" id="KW-0808">Transferase</keyword>
<dbReference type="InterPro" id="IPR016181">
    <property type="entry name" value="Acyl_CoA_acyltransferase"/>
</dbReference>
<dbReference type="CDD" id="cd04301">
    <property type="entry name" value="NAT_SF"/>
    <property type="match status" value="1"/>
</dbReference>
<evidence type="ECO:0000313" key="4">
    <source>
        <dbReference type="EMBL" id="GGX12520.1"/>
    </source>
</evidence>
<organism evidence="4 5">
    <name type="scientific">Aquimarina muelleri</name>
    <dbReference type="NCBI Taxonomy" id="279356"/>
    <lineage>
        <taxon>Bacteria</taxon>
        <taxon>Pseudomonadati</taxon>
        <taxon>Bacteroidota</taxon>
        <taxon>Flavobacteriia</taxon>
        <taxon>Flavobacteriales</taxon>
        <taxon>Flavobacteriaceae</taxon>
        <taxon>Aquimarina</taxon>
    </lineage>
</organism>
<accession>A0A918N1P6</accession>
<dbReference type="EMBL" id="BMWS01000006">
    <property type="protein sequence ID" value="GGX12520.1"/>
    <property type="molecule type" value="Genomic_DNA"/>
</dbReference>
<comment type="caution">
    <text evidence="4">The sequence shown here is derived from an EMBL/GenBank/DDBJ whole genome shotgun (WGS) entry which is preliminary data.</text>
</comment>
<evidence type="ECO:0000256" key="2">
    <source>
        <dbReference type="ARBA" id="ARBA00023315"/>
    </source>
</evidence>
<dbReference type="PANTHER" id="PTHR43072">
    <property type="entry name" value="N-ACETYLTRANSFERASE"/>
    <property type="match status" value="1"/>
</dbReference>
<feature type="domain" description="N-acetyltransferase" evidence="3">
    <location>
        <begin position="18"/>
        <end position="170"/>
    </location>
</feature>
<dbReference type="InterPro" id="IPR000182">
    <property type="entry name" value="GNAT_dom"/>
</dbReference>
<name>A0A918N1P6_9FLAO</name>
<dbReference type="SUPFAM" id="SSF55729">
    <property type="entry name" value="Acyl-CoA N-acyltransferases (Nat)"/>
    <property type="match status" value="1"/>
</dbReference>
<keyword evidence="2" id="KW-0012">Acyltransferase</keyword>
<evidence type="ECO:0000256" key="1">
    <source>
        <dbReference type="ARBA" id="ARBA00022679"/>
    </source>
</evidence>
<gene>
    <name evidence="4" type="ORF">GCM10007384_12900</name>
</gene>
<dbReference type="GO" id="GO:0016747">
    <property type="term" value="F:acyltransferase activity, transferring groups other than amino-acyl groups"/>
    <property type="evidence" value="ECO:0007669"/>
    <property type="project" value="InterPro"/>
</dbReference>
<dbReference type="Gene3D" id="3.40.630.30">
    <property type="match status" value="1"/>
</dbReference>
<dbReference type="Proteomes" id="UP000601108">
    <property type="component" value="Unassembled WGS sequence"/>
</dbReference>
<protein>
    <submittedName>
        <fullName evidence="4">Phosphinothricin N-acetyltransferase</fullName>
    </submittedName>
</protein>
<reference evidence="4 5" key="1">
    <citation type="journal article" date="2014" name="Int. J. Syst. Evol. Microbiol.">
        <title>Complete genome sequence of Corynebacterium casei LMG S-19264T (=DSM 44701T), isolated from a smear-ripened cheese.</title>
        <authorList>
            <consortium name="US DOE Joint Genome Institute (JGI-PGF)"/>
            <person name="Walter F."/>
            <person name="Albersmeier A."/>
            <person name="Kalinowski J."/>
            <person name="Ruckert C."/>
        </authorList>
    </citation>
    <scope>NUCLEOTIDE SEQUENCE [LARGE SCALE GENOMIC DNA]</scope>
    <source>
        <strain evidence="4 5">KCTC 12285</strain>
    </source>
</reference>
<evidence type="ECO:0000259" key="3">
    <source>
        <dbReference type="PROSITE" id="PS51186"/>
    </source>
</evidence>
<sequence length="178" mass="20199">MLLKKIAQYMSTTSGFTIKTAPFTKQDWIAVSQIYKEGIATGIATFETQIPTWNDWNALHIKTCRIKAVNDNTIIGWTALSPTSKRNTYKGVAEISIYISTKHRNLGIGKILLEKLINESEKAGFWSLQASIFSDNKASIALHKSLGFREIGYREKIGKLNNIWYDNTILERRSEIII</sequence>
<dbReference type="AlphaFoldDB" id="A0A918N1P6"/>
<dbReference type="PANTHER" id="PTHR43072:SF23">
    <property type="entry name" value="UPF0039 PROTEIN C11D3.02C"/>
    <property type="match status" value="1"/>
</dbReference>